<keyword evidence="9" id="KW-1185">Reference proteome</keyword>
<protein>
    <submittedName>
        <fullName evidence="8">RTA-like protein</fullName>
    </submittedName>
</protein>
<feature type="transmembrane region" description="Helical" evidence="7">
    <location>
        <begin position="75"/>
        <end position="98"/>
    </location>
</feature>
<dbReference type="GO" id="GO:0016020">
    <property type="term" value="C:membrane"/>
    <property type="evidence" value="ECO:0007669"/>
    <property type="project" value="UniProtKB-SubCell"/>
</dbReference>
<comment type="subcellular location">
    <subcellularLocation>
        <location evidence="1">Membrane</location>
        <topology evidence="1">Multi-pass membrane protein</topology>
    </subcellularLocation>
</comment>
<dbReference type="EMBL" id="AZHA01000037">
    <property type="protein sequence ID" value="OAA36136.1"/>
    <property type="molecule type" value="Genomic_DNA"/>
</dbReference>
<comment type="caution">
    <text evidence="8">The sequence shown here is derived from an EMBL/GenBank/DDBJ whole genome shotgun (WGS) entry which is preliminary data.</text>
</comment>
<evidence type="ECO:0000256" key="4">
    <source>
        <dbReference type="ARBA" id="ARBA00023136"/>
    </source>
</evidence>
<name>A0A166XSM7_9HYPO</name>
<dbReference type="InterPro" id="IPR001138">
    <property type="entry name" value="Zn2Cys6_DnaBD"/>
</dbReference>
<evidence type="ECO:0000256" key="5">
    <source>
        <dbReference type="ARBA" id="ARBA00023242"/>
    </source>
</evidence>
<dbReference type="PANTHER" id="PTHR31465:SF27">
    <property type="entry name" value="DOMAIN PROTEIN, PUTATIVE (AFU_ORTHOLOGUE AFUA_3G01030)-RELATED"/>
    <property type="match status" value="1"/>
</dbReference>
<dbReference type="GO" id="GO:0008270">
    <property type="term" value="F:zinc ion binding"/>
    <property type="evidence" value="ECO:0007669"/>
    <property type="project" value="InterPro"/>
</dbReference>
<dbReference type="GO" id="GO:0000981">
    <property type="term" value="F:DNA-binding transcription factor activity, RNA polymerase II-specific"/>
    <property type="evidence" value="ECO:0007669"/>
    <property type="project" value="InterPro"/>
</dbReference>
<evidence type="ECO:0000256" key="3">
    <source>
        <dbReference type="ARBA" id="ARBA00022989"/>
    </source>
</evidence>
<evidence type="ECO:0000256" key="1">
    <source>
        <dbReference type="ARBA" id="ARBA00004141"/>
    </source>
</evidence>
<keyword evidence="5" id="KW-0539">Nucleus</keyword>
<evidence type="ECO:0000313" key="8">
    <source>
        <dbReference type="EMBL" id="OAA36136.1"/>
    </source>
</evidence>
<proteinExistence type="predicted"/>
<evidence type="ECO:0000256" key="7">
    <source>
        <dbReference type="SAM" id="Phobius"/>
    </source>
</evidence>
<feature type="transmembrane region" description="Helical" evidence="7">
    <location>
        <begin position="20"/>
        <end position="39"/>
    </location>
</feature>
<reference evidence="8 9" key="1">
    <citation type="journal article" date="2016" name="Genome Biol. Evol.">
        <title>Divergent and convergent evolution of fungal pathogenicity.</title>
        <authorList>
            <person name="Shang Y."/>
            <person name="Xiao G."/>
            <person name="Zheng P."/>
            <person name="Cen K."/>
            <person name="Zhan S."/>
            <person name="Wang C."/>
        </authorList>
    </citation>
    <scope>NUCLEOTIDE SEQUENCE [LARGE SCALE GENOMIC DNA]</scope>
    <source>
        <strain evidence="8 9">RCEF 3172</strain>
    </source>
</reference>
<dbReference type="InterPro" id="IPR007568">
    <property type="entry name" value="RTA1"/>
</dbReference>
<feature type="transmembrane region" description="Helical" evidence="7">
    <location>
        <begin position="46"/>
        <end position="63"/>
    </location>
</feature>
<evidence type="ECO:0000256" key="6">
    <source>
        <dbReference type="SAM" id="MobiDB-lite"/>
    </source>
</evidence>
<evidence type="ECO:0000256" key="2">
    <source>
        <dbReference type="ARBA" id="ARBA00022692"/>
    </source>
</evidence>
<feature type="transmembrane region" description="Helical" evidence="7">
    <location>
        <begin position="119"/>
        <end position="145"/>
    </location>
</feature>
<feature type="transmembrane region" description="Helical" evidence="7">
    <location>
        <begin position="237"/>
        <end position="256"/>
    </location>
</feature>
<keyword evidence="3 7" id="KW-1133">Transmembrane helix</keyword>
<dbReference type="PANTHER" id="PTHR31465">
    <property type="entry name" value="PROTEIN RTA1-RELATED"/>
    <property type="match status" value="1"/>
</dbReference>
<gene>
    <name evidence="8" type="ORF">BBO_08308</name>
</gene>
<keyword evidence="4 7" id="KW-0472">Membrane</keyword>
<dbReference type="CDD" id="cd00067">
    <property type="entry name" value="GAL4"/>
    <property type="match status" value="1"/>
</dbReference>
<dbReference type="Pfam" id="PF04479">
    <property type="entry name" value="RTA1"/>
    <property type="match status" value="1"/>
</dbReference>
<keyword evidence="2 7" id="KW-0812">Transmembrane</keyword>
<organism evidence="8 9">
    <name type="scientific">Beauveria brongniartii RCEF 3172</name>
    <dbReference type="NCBI Taxonomy" id="1081107"/>
    <lineage>
        <taxon>Eukaryota</taxon>
        <taxon>Fungi</taxon>
        <taxon>Dikarya</taxon>
        <taxon>Ascomycota</taxon>
        <taxon>Pezizomycotina</taxon>
        <taxon>Sordariomycetes</taxon>
        <taxon>Hypocreomycetidae</taxon>
        <taxon>Hypocreales</taxon>
        <taxon>Cordycipitaceae</taxon>
        <taxon>Beauveria</taxon>
        <taxon>Beauveria brongniartii</taxon>
    </lineage>
</organism>
<accession>A0A166XSM7</accession>
<evidence type="ECO:0000313" key="9">
    <source>
        <dbReference type="Proteomes" id="UP000076863"/>
    </source>
</evidence>
<feature type="region of interest" description="Disordered" evidence="6">
    <location>
        <begin position="326"/>
        <end position="376"/>
    </location>
</feature>
<dbReference type="Proteomes" id="UP000076863">
    <property type="component" value="Unassembled WGS sequence"/>
</dbReference>
<dbReference type="AlphaFoldDB" id="A0A166XSM7"/>
<feature type="transmembrane region" description="Helical" evidence="7">
    <location>
        <begin position="157"/>
        <end position="179"/>
    </location>
</feature>
<dbReference type="OrthoDB" id="5350673at2759"/>
<sequence length="677" mass="75590">MPTLELHDGYPLWKYVPNRPAAVIFVILFACATAYHTFLLFRHRHWFCLPFVIGGFFEAIGYVGRCIAYDNTGELIPYMLQSIFLLLAPILFAASLYMTLGRVIRSVDGEKYSVIRSKLITAIFVTGDVVSFMIQGGGAGLLVRADSASSHDMGQNIIIGGLIFQILIFGIFCVVALSFHHRFARKALVNCYLDIPWQSVLIMLYATSGLVMVRNVFRVVEYAMGQDGYLLSNEWCVYVFDGLVMVFAMVLFGARYPNRLFPMKRSSPTMVPLNAYNRSERDDCDETKPQCTNCVVVERTCEYAAIRRRGLGQTPQGRVEARTCTRNTLRTETPRPRENLSSDPGPCTDAIVSAPSTPAQGASAVPPEHSLASANASGPDAASVNIHHMRLILHFSLFTAVPEIPDHLAKGGTELVLRVALETPYLLHQILALSARHLAHVRPSEFQFYYRQALNLQTRAIEGFSASQPLTSDACMPAVLFSSLLSRHSLVDTLNTRQGNFAAFLDSFVQCAQLQRGIRAVVADVSWSSLLESDLAPLLKWGASRAHEAARGRECHQLLRLIAITPGLDPVSRESCRTAVYHLQVGFDELTRPVSDKNSYQMLFSWNIYLPEEFIDLLAQHRPEAAAIMGWYAVLLHHGRHMWQVGDAGNFILSSLVDFLGVDWSHWLEWPRSVLES</sequence>